<protein>
    <recommendedName>
        <fullName evidence="3">Asp23/Gls24 family envelope stress response protein</fullName>
    </recommendedName>
</protein>
<keyword evidence="2" id="KW-1185">Reference proteome</keyword>
<dbReference type="EMBL" id="MEHJ01000001">
    <property type="protein sequence ID" value="OEJ29147.1"/>
    <property type="molecule type" value="Genomic_DNA"/>
</dbReference>
<evidence type="ECO:0000313" key="2">
    <source>
        <dbReference type="Proteomes" id="UP000095759"/>
    </source>
</evidence>
<dbReference type="Proteomes" id="UP000095759">
    <property type="component" value="Unassembled WGS sequence"/>
</dbReference>
<accession>A0A1E5PHY9</accession>
<comment type="caution">
    <text evidence="1">The sequence shown here is derived from an EMBL/GenBank/DDBJ whole genome shotgun (WGS) entry which is preliminary data.</text>
</comment>
<gene>
    <name evidence="1" type="ORF">AS594_01520</name>
</gene>
<proteinExistence type="predicted"/>
<evidence type="ECO:0000313" key="1">
    <source>
        <dbReference type="EMBL" id="OEJ29147.1"/>
    </source>
</evidence>
<dbReference type="STRING" id="285458.BGM19_35325"/>
<sequence>MPEAEPLAGDELLPCGRPLSRAWEEARDGKATADSHTTRCPYCRQAVDGLAALDEASRALRDKERPPGHSLAERVINAVRAEVRLGALLPLDDSAHDVRIAESAAARVLRRAADTVPGARAASCRLTATGNGTAVHITMTLAAALDQPLPDRAARVRRAVLQAADHELGLAVSDLDLKIDTVLDPAVVSSGGPTKRSGQR</sequence>
<evidence type="ECO:0008006" key="3">
    <source>
        <dbReference type="Google" id="ProtNLM"/>
    </source>
</evidence>
<organism evidence="1 2">
    <name type="scientific">Streptomyces agglomeratus</name>
    <dbReference type="NCBI Taxonomy" id="285458"/>
    <lineage>
        <taxon>Bacteria</taxon>
        <taxon>Bacillati</taxon>
        <taxon>Actinomycetota</taxon>
        <taxon>Actinomycetes</taxon>
        <taxon>Kitasatosporales</taxon>
        <taxon>Streptomycetaceae</taxon>
        <taxon>Streptomyces</taxon>
    </lineage>
</organism>
<name>A0A1E5PHY9_9ACTN</name>
<reference evidence="1 2" key="1">
    <citation type="submission" date="2016-08" db="EMBL/GenBank/DDBJ databases">
        <title>Complete genome sequence of Streptomyces agglomeratus strain 6-3-2, a novel anti-MRSA actinomycete isolated from Wuli of Tebit, China.</title>
        <authorList>
            <person name="Chen X."/>
        </authorList>
    </citation>
    <scope>NUCLEOTIDE SEQUENCE [LARGE SCALE GENOMIC DNA]</scope>
    <source>
        <strain evidence="1 2">6-3-2</strain>
    </source>
</reference>
<dbReference type="AlphaFoldDB" id="A0A1E5PHY9"/>